<proteinExistence type="predicted"/>
<reference evidence="3 4" key="1">
    <citation type="submission" date="2018-11" db="EMBL/GenBank/DDBJ databases">
        <title>Species Designations Belie Phenotypic and Genotypic Heterogeneity in Oral Streptococci.</title>
        <authorList>
            <person name="Velsko I."/>
        </authorList>
    </citation>
    <scope>NUCLEOTIDE SEQUENCE [LARGE SCALE GENOMIC DNA]</scope>
    <source>
        <strain evidence="3 4">A52</strain>
    </source>
</reference>
<protein>
    <recommendedName>
        <fullName evidence="2">HNH nuclease domain-containing protein</fullName>
    </recommendedName>
</protein>
<dbReference type="Gene3D" id="3.90.75.20">
    <property type="match status" value="1"/>
</dbReference>
<sequence>MPRSLCWKNEYTDYMQEICPGRLTPEVTKLLNEKFGTNYTASQIGGVRKRLGLLVGKVFKKRILTSEQHDYFLKNYVGKTSQTFATEMNEKFGLSLTAQQVKNYRRNNRLNSGLSGQFEKGHTPTNKGKKLPNMPKNSGQFKKGNKPPNYVPVGTIAQTTDGYPKIKVADPNVWELLHRKTWIEHNGPIPKGHSIIFLDGDRSNYDIANLACLSRNEIARMNQNHLFTSDADLTKSGIGLTKLTNKIREVEKNG</sequence>
<evidence type="ECO:0000259" key="2">
    <source>
        <dbReference type="Pfam" id="PF13392"/>
    </source>
</evidence>
<dbReference type="EMBL" id="RJPS01000013">
    <property type="protein sequence ID" value="RSJ88433.1"/>
    <property type="molecule type" value="Genomic_DNA"/>
</dbReference>
<dbReference type="Pfam" id="PF13392">
    <property type="entry name" value="HNH_3"/>
    <property type="match status" value="1"/>
</dbReference>
<feature type="region of interest" description="Disordered" evidence="1">
    <location>
        <begin position="110"/>
        <end position="134"/>
    </location>
</feature>
<gene>
    <name evidence="3" type="ORF">D8792_09340</name>
</gene>
<organism evidence="3 4">
    <name type="scientific">Streptococcus cristatus</name>
    <dbReference type="NCBI Taxonomy" id="45634"/>
    <lineage>
        <taxon>Bacteria</taxon>
        <taxon>Bacillati</taxon>
        <taxon>Bacillota</taxon>
        <taxon>Bacilli</taxon>
        <taxon>Lactobacillales</taxon>
        <taxon>Streptococcaceae</taxon>
        <taxon>Streptococcus</taxon>
    </lineage>
</organism>
<dbReference type="InterPro" id="IPR003615">
    <property type="entry name" value="HNH_nuc"/>
</dbReference>
<dbReference type="SUPFAM" id="SSF54060">
    <property type="entry name" value="His-Me finger endonucleases"/>
    <property type="match status" value="1"/>
</dbReference>
<comment type="caution">
    <text evidence="3">The sequence shown here is derived from an EMBL/GenBank/DDBJ whole genome shotgun (WGS) entry which is preliminary data.</text>
</comment>
<dbReference type="InterPro" id="IPR044925">
    <property type="entry name" value="His-Me_finger_sf"/>
</dbReference>
<evidence type="ECO:0000313" key="4">
    <source>
        <dbReference type="Proteomes" id="UP000270868"/>
    </source>
</evidence>
<name>A0A428GXX7_STRCR</name>
<evidence type="ECO:0000256" key="1">
    <source>
        <dbReference type="SAM" id="MobiDB-lite"/>
    </source>
</evidence>
<dbReference type="AlphaFoldDB" id="A0A428GXX7"/>
<accession>A0A428GXX7</accession>
<evidence type="ECO:0000313" key="3">
    <source>
        <dbReference type="EMBL" id="RSJ88433.1"/>
    </source>
</evidence>
<dbReference type="Proteomes" id="UP000270868">
    <property type="component" value="Unassembled WGS sequence"/>
</dbReference>
<feature type="domain" description="HNH nuclease" evidence="2">
    <location>
        <begin position="176"/>
        <end position="218"/>
    </location>
</feature>